<keyword evidence="6" id="KW-0812">Transmembrane</keyword>
<keyword evidence="5" id="KW-0934">Plastid</keyword>
<dbReference type="Pfam" id="PF11891">
    <property type="entry name" value="RETICULATA-like"/>
    <property type="match status" value="1"/>
</dbReference>
<feature type="region of interest" description="Disordered" evidence="10">
    <location>
        <begin position="25"/>
        <end position="103"/>
    </location>
</feature>
<evidence type="ECO:0000256" key="3">
    <source>
        <dbReference type="ARBA" id="ARBA00010793"/>
    </source>
</evidence>
<name>I0YJU8_COCSC</name>
<gene>
    <name evidence="11" type="ORF">COCSUDRAFT_68147</name>
</gene>
<evidence type="ECO:0000313" key="11">
    <source>
        <dbReference type="EMBL" id="EIE18667.1"/>
    </source>
</evidence>
<comment type="caution">
    <text evidence="11">The sequence shown here is derived from an EMBL/GenBank/DDBJ whole genome shotgun (WGS) entry which is preliminary data.</text>
</comment>
<keyword evidence="4" id="KW-0150">Chloroplast</keyword>
<sequence>MQAFQPQLSARLSLLRSPVCNAQPLLPDVGPTAPRRRASHVAGSSSGVLHREGGVLDTGRSWGSGQPPQPETEPEFYGGGGGGGSRVGVGHSRDGGGEDGDSGGLSIPWNPFLMIMAGVRARAEADPSFLFKLGCECGLDLAIILTVNLACRRDKFLRELDFVLSQCCVSLLCDFALVYLLAPTMRQSVAAKGRFSRKIAALPSHVFQSPPPGHPGFTLGQRAACFCVKAGQYGAVGFVMGCAGTPPNSQPVLLLWQRSALVHAMTAARERFDSAFEPPPTEQPIAGTGLGWLYFMGLNSNVRYNALNAAEDVLYARFPGPRSKMLSVLLRLGNNFFGAHAWMGCARALKLNRPRAVKARKKDDRFLDPTGSSLALS</sequence>
<evidence type="ECO:0000256" key="1">
    <source>
        <dbReference type="ARBA" id="ARBA00004141"/>
    </source>
</evidence>
<comment type="similarity">
    <text evidence="3">Belongs to the RETICULATA family.</text>
</comment>
<dbReference type="GO" id="GO:0009507">
    <property type="term" value="C:chloroplast"/>
    <property type="evidence" value="ECO:0007669"/>
    <property type="project" value="UniProtKB-SubCell"/>
</dbReference>
<reference evidence="11 12" key="1">
    <citation type="journal article" date="2012" name="Genome Biol.">
        <title>The genome of the polar eukaryotic microalga coccomyxa subellipsoidea reveals traits of cold adaptation.</title>
        <authorList>
            <person name="Blanc G."/>
            <person name="Agarkova I."/>
            <person name="Grimwood J."/>
            <person name="Kuo A."/>
            <person name="Brueggeman A."/>
            <person name="Dunigan D."/>
            <person name="Gurnon J."/>
            <person name="Ladunga I."/>
            <person name="Lindquist E."/>
            <person name="Lucas S."/>
            <person name="Pangilinan J."/>
            <person name="Proschold T."/>
            <person name="Salamov A."/>
            <person name="Schmutz J."/>
            <person name="Weeks D."/>
            <person name="Yamada T."/>
            <person name="Claverie J.M."/>
            <person name="Grigoriev I."/>
            <person name="Van Etten J."/>
            <person name="Lomsadze A."/>
            <person name="Borodovsky M."/>
        </authorList>
    </citation>
    <scope>NUCLEOTIDE SEQUENCE [LARGE SCALE GENOMIC DNA]</scope>
    <source>
        <strain evidence="11 12">C-169</strain>
    </source>
</reference>
<organism evidence="11 12">
    <name type="scientific">Coccomyxa subellipsoidea (strain C-169)</name>
    <name type="common">Green microalga</name>
    <dbReference type="NCBI Taxonomy" id="574566"/>
    <lineage>
        <taxon>Eukaryota</taxon>
        <taxon>Viridiplantae</taxon>
        <taxon>Chlorophyta</taxon>
        <taxon>core chlorophytes</taxon>
        <taxon>Trebouxiophyceae</taxon>
        <taxon>Trebouxiophyceae incertae sedis</taxon>
        <taxon>Coccomyxaceae</taxon>
        <taxon>Coccomyxa</taxon>
        <taxon>Coccomyxa subellipsoidea</taxon>
    </lineage>
</organism>
<keyword evidence="8" id="KW-1133">Transmembrane helix</keyword>
<comment type="subcellular location">
    <subcellularLocation>
        <location evidence="1">Membrane</location>
        <topology evidence="1">Multi-pass membrane protein</topology>
    </subcellularLocation>
    <subcellularLocation>
        <location evidence="2">Plastid</location>
        <location evidence="2">Chloroplast</location>
    </subcellularLocation>
</comment>
<dbReference type="InterPro" id="IPR021825">
    <property type="entry name" value="RETICULATA-related"/>
</dbReference>
<dbReference type="GO" id="GO:0016020">
    <property type="term" value="C:membrane"/>
    <property type="evidence" value="ECO:0007669"/>
    <property type="project" value="UniProtKB-SubCell"/>
</dbReference>
<dbReference type="Proteomes" id="UP000007264">
    <property type="component" value="Unassembled WGS sequence"/>
</dbReference>
<dbReference type="EMBL" id="AGSI01000022">
    <property type="protein sequence ID" value="EIE18667.1"/>
    <property type="molecule type" value="Genomic_DNA"/>
</dbReference>
<evidence type="ECO:0000256" key="5">
    <source>
        <dbReference type="ARBA" id="ARBA00022640"/>
    </source>
</evidence>
<evidence type="ECO:0000256" key="7">
    <source>
        <dbReference type="ARBA" id="ARBA00022946"/>
    </source>
</evidence>
<keyword evidence="7" id="KW-0809">Transit peptide</keyword>
<proteinExistence type="inferred from homology"/>
<evidence type="ECO:0000256" key="10">
    <source>
        <dbReference type="SAM" id="MobiDB-lite"/>
    </source>
</evidence>
<feature type="compositionally biased region" description="Gly residues" evidence="10">
    <location>
        <begin position="77"/>
        <end position="87"/>
    </location>
</feature>
<dbReference type="STRING" id="574566.I0YJU8"/>
<keyword evidence="9" id="KW-0472">Membrane</keyword>
<evidence type="ECO:0000256" key="6">
    <source>
        <dbReference type="ARBA" id="ARBA00022692"/>
    </source>
</evidence>
<dbReference type="PANTHER" id="PTHR31620:SF15">
    <property type="entry name" value="PROTEIN RETICULATA-RELATED 2, CHLOROPLASTIC-RELATED"/>
    <property type="match status" value="1"/>
</dbReference>
<dbReference type="GeneID" id="17036596"/>
<keyword evidence="12" id="KW-1185">Reference proteome</keyword>
<accession>I0YJU8</accession>
<dbReference type="PANTHER" id="PTHR31620">
    <property type="entry name" value="PROTEIN RETICULATA-RELATED 2, CHLOROPLASTIC-RELATED"/>
    <property type="match status" value="1"/>
</dbReference>
<dbReference type="RefSeq" id="XP_005643211.1">
    <property type="nucleotide sequence ID" value="XM_005643154.1"/>
</dbReference>
<protein>
    <submittedName>
        <fullName evidence="11">Uncharacterized protein</fullName>
    </submittedName>
</protein>
<evidence type="ECO:0000256" key="4">
    <source>
        <dbReference type="ARBA" id="ARBA00022528"/>
    </source>
</evidence>
<evidence type="ECO:0000256" key="2">
    <source>
        <dbReference type="ARBA" id="ARBA00004229"/>
    </source>
</evidence>
<dbReference type="OrthoDB" id="205639at2759"/>
<dbReference type="AlphaFoldDB" id="I0YJU8"/>
<evidence type="ECO:0000256" key="8">
    <source>
        <dbReference type="ARBA" id="ARBA00022989"/>
    </source>
</evidence>
<dbReference type="eggNOG" id="ENOG502QRRA">
    <property type="taxonomic scope" value="Eukaryota"/>
</dbReference>
<evidence type="ECO:0000256" key="9">
    <source>
        <dbReference type="ARBA" id="ARBA00023136"/>
    </source>
</evidence>
<evidence type="ECO:0000313" key="12">
    <source>
        <dbReference type="Proteomes" id="UP000007264"/>
    </source>
</evidence>
<dbReference type="KEGG" id="csl:COCSUDRAFT_68147"/>